<dbReference type="KEGG" id="vco:VC0395_A2478"/>
<proteinExistence type="predicted"/>
<reference evidence="1 2" key="1">
    <citation type="submission" date="2007-03" db="EMBL/GenBank/DDBJ databases">
        <authorList>
            <person name="Heidelberg J."/>
        </authorList>
    </citation>
    <scope>NUCLEOTIDE SEQUENCE [LARGE SCALE GENOMIC DNA]</scope>
    <source>
        <strain evidence="2">ATCC 39541 / Classical Ogawa 395 / O395</strain>
    </source>
</reference>
<dbReference type="Proteomes" id="UP000000249">
    <property type="component" value="Chromosome 1"/>
</dbReference>
<dbReference type="KEGG" id="vcr:VC395_0139"/>
<dbReference type="OrthoDB" id="5593708at2"/>
<organism evidence="1 2">
    <name type="scientific">Vibrio cholerae serotype O1 (strain ATCC 39541 / Classical Ogawa 395 / O395)</name>
    <dbReference type="NCBI Taxonomy" id="345073"/>
    <lineage>
        <taxon>Bacteria</taxon>
        <taxon>Pseudomonadati</taxon>
        <taxon>Pseudomonadota</taxon>
        <taxon>Gammaproteobacteria</taxon>
        <taxon>Vibrionales</taxon>
        <taxon>Vibrionaceae</taxon>
        <taxon>Vibrio</taxon>
    </lineage>
</organism>
<dbReference type="eggNOG" id="ENOG5032T0Z">
    <property type="taxonomic scope" value="Bacteria"/>
</dbReference>
<accession>A0A0H3AGB2</accession>
<dbReference type="InterPro" id="IPR021501">
    <property type="entry name" value="DUF3157"/>
</dbReference>
<dbReference type="Pfam" id="PF11355">
    <property type="entry name" value="DUF3157"/>
    <property type="match status" value="1"/>
</dbReference>
<dbReference type="AlphaFoldDB" id="A0A0H3AGB2"/>
<name>A0A0H3AGB2_VIBC3</name>
<sequence>MALELWNVDGTFRNSDDFGALFPCILASLKGNIMKKLILVASIVSLSTWASETLQLKDGRYIQLNDDFTWQYVPQETQPQQTSELAPLVLAAPVIAQPTLSGVTITVGDHRPVLQLSDSGVDVVLSAPRYEHGQLKLSSAITNQSSQSVIAVRLAIRVQDAQGVWSEEQEVTIWQSIKRMAETYLRPRTSVEGKPLELNLAEQSQYTLHATIKQIETR</sequence>
<evidence type="ECO:0000313" key="1">
    <source>
        <dbReference type="EMBL" id="ABQ19939.1"/>
    </source>
</evidence>
<evidence type="ECO:0000313" key="2">
    <source>
        <dbReference type="Proteomes" id="UP000000249"/>
    </source>
</evidence>
<evidence type="ECO:0008006" key="3">
    <source>
        <dbReference type="Google" id="ProtNLM"/>
    </source>
</evidence>
<protein>
    <recommendedName>
        <fullName evidence="3">DUF3157 domain-containing protein</fullName>
    </recommendedName>
</protein>
<dbReference type="EMBL" id="CP000627">
    <property type="protein sequence ID" value="ABQ19939.1"/>
    <property type="molecule type" value="Genomic_DNA"/>
</dbReference>
<gene>
    <name evidence="1" type="ordered locus">VC0395_A2478</name>
</gene>
<dbReference type="PATRIC" id="fig|345073.21.peg.130"/>